<name>A0A7J9URI8_9MICO</name>
<dbReference type="InterPro" id="IPR027417">
    <property type="entry name" value="P-loop_NTPase"/>
</dbReference>
<evidence type="ECO:0000256" key="2">
    <source>
        <dbReference type="ARBA" id="ARBA00022840"/>
    </source>
</evidence>
<dbReference type="GO" id="GO:0005524">
    <property type="term" value="F:ATP binding"/>
    <property type="evidence" value="ECO:0007669"/>
    <property type="project" value="UniProtKB-KW"/>
</dbReference>
<dbReference type="SUPFAM" id="SSF52540">
    <property type="entry name" value="P-loop containing nucleoside triphosphate hydrolases"/>
    <property type="match status" value="1"/>
</dbReference>
<dbReference type="PANTHER" id="PTHR43158:SF5">
    <property type="entry name" value="ABC TRANSPORTER, ATP-BINDING PROTEIN"/>
    <property type="match status" value="1"/>
</dbReference>
<dbReference type="Gene3D" id="3.40.50.300">
    <property type="entry name" value="P-loop containing nucleotide triphosphate hydrolases"/>
    <property type="match status" value="1"/>
</dbReference>
<evidence type="ECO:0000313" key="5">
    <source>
        <dbReference type="Proteomes" id="UP000429644"/>
    </source>
</evidence>
<dbReference type="GO" id="GO:0016887">
    <property type="term" value="F:ATP hydrolysis activity"/>
    <property type="evidence" value="ECO:0007669"/>
    <property type="project" value="InterPro"/>
</dbReference>
<sequence>MTAQHEAGFGVAVRDLTVRYGRTTALGGVTFDLPAGGIYGLLGRNGSGKTTLLSVLAAMRRGASGEVRVDGEDPFENARVMAGTGLVREGGDVLAYEKVATNLRYAAAMRPGFDAAWAEELVDAFALDRRKTPDHLSRGQRSALGAVIGLATRAPLTIFDEVHLGMDAPSRQRFYDVLLTDVVAHPRTVILSSHLIGEVEHLLERVVILDGGRVLLCEETDALRAKGVTITGPADRVDAAVAGLGVVGTRDLGPTRQVTVFDDLDDGALDRAAAAGLRLGGVPLQDLFIHLTAGESR</sequence>
<dbReference type="InterPro" id="IPR003439">
    <property type="entry name" value="ABC_transporter-like_ATP-bd"/>
</dbReference>
<dbReference type="Pfam" id="PF00005">
    <property type="entry name" value="ABC_tran"/>
    <property type="match status" value="1"/>
</dbReference>
<dbReference type="Proteomes" id="UP000429644">
    <property type="component" value="Unassembled WGS sequence"/>
</dbReference>
<reference evidence="4 5" key="1">
    <citation type="submission" date="2019-10" db="EMBL/GenBank/DDBJ databases">
        <title>Georgenia wutianyii sp. nov. and Georgenia yuyongxinii sp. nov. isolated from plateau pika (Ochotona curzoniae) in the Qinghai-Tibet plateau of China.</title>
        <authorList>
            <person name="Tian Z."/>
        </authorList>
    </citation>
    <scope>NUCLEOTIDE SEQUENCE [LARGE SCALE GENOMIC DNA]</scope>
    <source>
        <strain evidence="4 5">JCM 15130</strain>
    </source>
</reference>
<dbReference type="InterPro" id="IPR003593">
    <property type="entry name" value="AAA+_ATPase"/>
</dbReference>
<comment type="caution">
    <text evidence="4">The sequence shown here is derived from an EMBL/GenBank/DDBJ whole genome shotgun (WGS) entry which is preliminary data.</text>
</comment>
<evidence type="ECO:0000256" key="1">
    <source>
        <dbReference type="ARBA" id="ARBA00022741"/>
    </source>
</evidence>
<dbReference type="AlphaFoldDB" id="A0A7J9URI8"/>
<organism evidence="4 5">
    <name type="scientific">Georgenia ruanii</name>
    <dbReference type="NCBI Taxonomy" id="348442"/>
    <lineage>
        <taxon>Bacteria</taxon>
        <taxon>Bacillati</taxon>
        <taxon>Actinomycetota</taxon>
        <taxon>Actinomycetes</taxon>
        <taxon>Micrococcales</taxon>
        <taxon>Bogoriellaceae</taxon>
        <taxon>Georgenia</taxon>
    </lineage>
</organism>
<dbReference type="OrthoDB" id="9804819at2"/>
<dbReference type="EMBL" id="WHPD01000110">
    <property type="protein sequence ID" value="MPV87132.1"/>
    <property type="molecule type" value="Genomic_DNA"/>
</dbReference>
<dbReference type="PANTHER" id="PTHR43158">
    <property type="entry name" value="SKFA PEPTIDE EXPORT ATP-BINDING PROTEIN SKFE"/>
    <property type="match status" value="1"/>
</dbReference>
<proteinExistence type="predicted"/>
<dbReference type="RefSeq" id="WP_152229690.1">
    <property type="nucleotide sequence ID" value="NZ_BAAAOT010000001.1"/>
</dbReference>
<keyword evidence="5" id="KW-1185">Reference proteome</keyword>
<keyword evidence="1" id="KW-0547">Nucleotide-binding</keyword>
<dbReference type="SMART" id="SM00382">
    <property type="entry name" value="AAA"/>
    <property type="match status" value="1"/>
</dbReference>
<dbReference type="PROSITE" id="PS50893">
    <property type="entry name" value="ABC_TRANSPORTER_2"/>
    <property type="match status" value="1"/>
</dbReference>
<evidence type="ECO:0000259" key="3">
    <source>
        <dbReference type="PROSITE" id="PS50893"/>
    </source>
</evidence>
<accession>A0A7J9URI8</accession>
<keyword evidence="2 4" id="KW-0067">ATP-binding</keyword>
<gene>
    <name evidence="4" type="ORF">GB882_00510</name>
</gene>
<feature type="domain" description="ABC transporter" evidence="3">
    <location>
        <begin position="11"/>
        <end position="236"/>
    </location>
</feature>
<dbReference type="CDD" id="cd03230">
    <property type="entry name" value="ABC_DR_subfamily_A"/>
    <property type="match status" value="1"/>
</dbReference>
<protein>
    <submittedName>
        <fullName evidence="4">ATP-binding cassette domain-containing protein</fullName>
    </submittedName>
</protein>
<evidence type="ECO:0000313" key="4">
    <source>
        <dbReference type="EMBL" id="MPV87132.1"/>
    </source>
</evidence>